<dbReference type="AlphaFoldDB" id="A0A1J4SHQ8"/>
<dbReference type="Pfam" id="PF02033">
    <property type="entry name" value="RBFA"/>
    <property type="match status" value="1"/>
</dbReference>
<dbReference type="InterPro" id="IPR023799">
    <property type="entry name" value="RbfA_dom_sf"/>
</dbReference>
<dbReference type="SUPFAM" id="SSF89919">
    <property type="entry name" value="Ribosome-binding factor A, RbfA"/>
    <property type="match status" value="1"/>
</dbReference>
<name>A0A1J4SHQ8_9BACT</name>
<dbReference type="InterPro" id="IPR020053">
    <property type="entry name" value="Ribosome-bd_factorA_CS"/>
</dbReference>
<dbReference type="NCBIfam" id="TIGR00082">
    <property type="entry name" value="rbfA"/>
    <property type="match status" value="1"/>
</dbReference>
<dbReference type="Proteomes" id="UP000182278">
    <property type="component" value="Unassembled WGS sequence"/>
</dbReference>
<accession>A0A1J4SHQ8</accession>
<protein>
    <recommendedName>
        <fullName evidence="2">Ribosome-binding factor A</fullName>
    </recommendedName>
</protein>
<gene>
    <name evidence="2" type="primary">rbfA</name>
    <name evidence="3" type="ORF">AUJ66_02625</name>
</gene>
<dbReference type="STRING" id="1817893.AUJ66_02625"/>
<dbReference type="GO" id="GO:0043024">
    <property type="term" value="F:ribosomal small subunit binding"/>
    <property type="evidence" value="ECO:0007669"/>
    <property type="project" value="TreeGrafter"/>
</dbReference>
<evidence type="ECO:0000313" key="3">
    <source>
        <dbReference type="EMBL" id="OIN97598.1"/>
    </source>
</evidence>
<dbReference type="PANTHER" id="PTHR33515">
    <property type="entry name" value="RIBOSOME-BINDING FACTOR A, CHLOROPLASTIC-RELATED"/>
    <property type="match status" value="1"/>
</dbReference>
<dbReference type="InterPro" id="IPR015946">
    <property type="entry name" value="KH_dom-like_a/b"/>
</dbReference>
<dbReference type="PANTHER" id="PTHR33515:SF1">
    <property type="entry name" value="RIBOSOME-BINDING FACTOR A, CHLOROPLASTIC-RELATED"/>
    <property type="match status" value="1"/>
</dbReference>
<keyword evidence="1 2" id="KW-0690">Ribosome biogenesis</keyword>
<comment type="function">
    <text evidence="2">One of several proteins that assist in the late maturation steps of the functional core of the 30S ribosomal subunit. Associates with free 30S ribosomal subunits (but not with 30S subunits that are part of 70S ribosomes or polysomes). Required for efficient processing of 16S rRNA. May interact with the 5'-terminal helix region of 16S rRNA.</text>
</comment>
<dbReference type="EMBL" id="MNUO01000041">
    <property type="protein sequence ID" value="OIN97598.1"/>
    <property type="molecule type" value="Genomic_DNA"/>
</dbReference>
<dbReference type="Gene3D" id="3.30.300.20">
    <property type="match status" value="1"/>
</dbReference>
<comment type="subunit">
    <text evidence="2">Monomer. Binds 30S ribosomal subunits, but not 50S ribosomal subunits or 70S ribosomes.</text>
</comment>
<comment type="similarity">
    <text evidence="2">Belongs to the RbfA family.</text>
</comment>
<evidence type="ECO:0000256" key="2">
    <source>
        <dbReference type="HAMAP-Rule" id="MF_00003"/>
    </source>
</evidence>
<dbReference type="HAMAP" id="MF_00003">
    <property type="entry name" value="RbfA"/>
    <property type="match status" value="1"/>
</dbReference>
<keyword evidence="2" id="KW-0963">Cytoplasm</keyword>
<evidence type="ECO:0000256" key="1">
    <source>
        <dbReference type="ARBA" id="ARBA00022517"/>
    </source>
</evidence>
<dbReference type="PROSITE" id="PS01319">
    <property type="entry name" value="RBFA"/>
    <property type="match status" value="1"/>
</dbReference>
<comment type="caution">
    <text evidence="3">The sequence shown here is derived from an EMBL/GenBank/DDBJ whole genome shotgun (WGS) entry which is preliminary data.</text>
</comment>
<sequence>MSERRMQRINEFIREEVALLIQREIKDPRIGFVTVLGCKVTNDLKEAKVYISILGDKKQKEESLAGLQSAAGFIQSKVGNFGGWRSTPKITFHLDESAEEAARIEELLKKICNSRL</sequence>
<dbReference type="GO" id="GO:0005829">
    <property type="term" value="C:cytosol"/>
    <property type="evidence" value="ECO:0007669"/>
    <property type="project" value="TreeGrafter"/>
</dbReference>
<proteinExistence type="inferred from homology"/>
<evidence type="ECO:0000313" key="4">
    <source>
        <dbReference type="Proteomes" id="UP000182278"/>
    </source>
</evidence>
<organism evidence="3 4">
    <name type="scientific">Candidatus Desantisbacteria bacterium CG1_02_38_46</name>
    <dbReference type="NCBI Taxonomy" id="1817893"/>
    <lineage>
        <taxon>Bacteria</taxon>
        <taxon>Candidatus Desantisiibacteriota</taxon>
    </lineage>
</organism>
<dbReference type="InterPro" id="IPR000238">
    <property type="entry name" value="RbfA"/>
</dbReference>
<dbReference type="GO" id="GO:0030490">
    <property type="term" value="P:maturation of SSU-rRNA"/>
    <property type="evidence" value="ECO:0007669"/>
    <property type="project" value="UniProtKB-UniRule"/>
</dbReference>
<reference evidence="3 4" key="1">
    <citation type="journal article" date="2016" name="Environ. Microbiol.">
        <title>Genomic resolution of a cold subsurface aquifer community provides metabolic insights for novel microbes adapted to high CO concentrations.</title>
        <authorList>
            <person name="Probst A.J."/>
            <person name="Castelle C.J."/>
            <person name="Singh A."/>
            <person name="Brown C.T."/>
            <person name="Anantharaman K."/>
            <person name="Sharon I."/>
            <person name="Hug L.A."/>
            <person name="Burstein D."/>
            <person name="Emerson J.B."/>
            <person name="Thomas B.C."/>
            <person name="Banfield J.F."/>
        </authorList>
    </citation>
    <scope>NUCLEOTIDE SEQUENCE [LARGE SCALE GENOMIC DNA]</scope>
    <source>
        <strain evidence="3">CG1_02_38_46</strain>
    </source>
</reference>
<comment type="subcellular location">
    <subcellularLocation>
        <location evidence="2">Cytoplasm</location>
    </subcellularLocation>
</comment>